<evidence type="ECO:0000313" key="2">
    <source>
        <dbReference type="EMBL" id="QJA66283.1"/>
    </source>
</evidence>
<evidence type="ECO:0000313" key="1">
    <source>
        <dbReference type="EMBL" id="QJA54007.1"/>
    </source>
</evidence>
<gene>
    <name evidence="2" type="ORF">MM415B00358_0045</name>
    <name evidence="1" type="ORF">TM448A04268_0008</name>
</gene>
<organism evidence="1">
    <name type="scientific">viral metagenome</name>
    <dbReference type="NCBI Taxonomy" id="1070528"/>
    <lineage>
        <taxon>unclassified sequences</taxon>
        <taxon>metagenomes</taxon>
        <taxon>organismal metagenomes</taxon>
    </lineage>
</organism>
<name>A0A6H2A356_9ZZZZ</name>
<reference evidence="1" key="1">
    <citation type="submission" date="2020-03" db="EMBL/GenBank/DDBJ databases">
        <title>The deep terrestrial virosphere.</title>
        <authorList>
            <person name="Holmfeldt K."/>
            <person name="Nilsson E."/>
            <person name="Simone D."/>
            <person name="Lopez-Fernandez M."/>
            <person name="Wu X."/>
            <person name="de Brujin I."/>
            <person name="Lundin D."/>
            <person name="Andersson A."/>
            <person name="Bertilsson S."/>
            <person name="Dopson M."/>
        </authorList>
    </citation>
    <scope>NUCLEOTIDE SEQUENCE</scope>
    <source>
        <strain evidence="2">MM415B00358</strain>
        <strain evidence="1">TM448A04268</strain>
    </source>
</reference>
<proteinExistence type="predicted"/>
<sequence>MVTTIWEAEIVPMVGQVWKPKGRAKKKYLPCPGCGVLKWKDVNKDGEPLYPLCLSCGSRRRWENDNEEEGEGYMRLQEAIVYGKVVMLPYTKTCGKDCFECDEEDCNWG</sequence>
<dbReference type="EMBL" id="MT144469">
    <property type="protein sequence ID" value="QJA54007.1"/>
    <property type="molecule type" value="Genomic_DNA"/>
</dbReference>
<accession>A0A6H2A356</accession>
<protein>
    <submittedName>
        <fullName evidence="1">Uncharacterized protein</fullName>
    </submittedName>
</protein>
<dbReference type="EMBL" id="MT141552">
    <property type="protein sequence ID" value="QJA66283.1"/>
    <property type="molecule type" value="Genomic_DNA"/>
</dbReference>
<dbReference type="AlphaFoldDB" id="A0A6H2A356"/>